<sequence>MIRSFPRALKRAFPHTAVPSPRTLFKSAASTATLLFTTVALLACTPAYDWRTIQNNDDAYEVTFPAKPRSDARDIDVAGKPMHMKMQMAEAGDAVFAVGTVDLPDADPATQRAALVFLQQGLARNLNAAPAAHPVDIEVAAGGRLSGSEIAVSGTSANGQKSETRQIRARFIAKGTHAYQVAIVSTKMPPPDQVDQFFSSFKLF</sequence>
<dbReference type="EMBL" id="FCOK02000065">
    <property type="protein sequence ID" value="SAL61473.1"/>
    <property type="molecule type" value="Genomic_DNA"/>
</dbReference>
<dbReference type="Proteomes" id="UP000054683">
    <property type="component" value="Unassembled WGS sequence"/>
</dbReference>
<protein>
    <submittedName>
        <fullName evidence="1">Uncharacterized protein</fullName>
    </submittedName>
</protein>
<name>A0A158IYY8_9BURK</name>
<evidence type="ECO:0000313" key="2">
    <source>
        <dbReference type="Proteomes" id="UP000054683"/>
    </source>
</evidence>
<reference evidence="1 2" key="1">
    <citation type="submission" date="2016-01" db="EMBL/GenBank/DDBJ databases">
        <authorList>
            <person name="Oliw E.H."/>
        </authorList>
    </citation>
    <scope>NUCLEOTIDE SEQUENCE [LARGE SCALE GENOMIC DNA]</scope>
    <source>
        <strain evidence="1">LMG 27134</strain>
    </source>
</reference>
<proteinExistence type="predicted"/>
<evidence type="ECO:0000313" key="1">
    <source>
        <dbReference type="EMBL" id="SAL61473.1"/>
    </source>
</evidence>
<organism evidence="1 2">
    <name type="scientific">Caballeronia udeis</name>
    <dbReference type="NCBI Taxonomy" id="1232866"/>
    <lineage>
        <taxon>Bacteria</taxon>
        <taxon>Pseudomonadati</taxon>
        <taxon>Pseudomonadota</taxon>
        <taxon>Betaproteobacteria</taxon>
        <taxon>Burkholderiales</taxon>
        <taxon>Burkholderiaceae</taxon>
        <taxon>Caballeronia</taxon>
    </lineage>
</organism>
<dbReference type="AlphaFoldDB" id="A0A158IYY8"/>
<gene>
    <name evidence="1" type="ORF">AWB69_06833</name>
</gene>
<accession>A0A158IYY8</accession>